<proteinExistence type="predicted"/>
<keyword evidence="1 2" id="KW-0238">DNA-binding</keyword>
<dbReference type="InterPro" id="IPR015292">
    <property type="entry name" value="Tscrpt_reg_YbiH_C"/>
</dbReference>
<evidence type="ECO:0000256" key="2">
    <source>
        <dbReference type="PROSITE-ProRule" id="PRU00335"/>
    </source>
</evidence>
<dbReference type="InterPro" id="IPR009057">
    <property type="entry name" value="Homeodomain-like_sf"/>
</dbReference>
<protein>
    <submittedName>
        <fullName evidence="4">TetR family transcriptional regulator</fullName>
    </submittedName>
</protein>
<dbReference type="InterPro" id="IPR023772">
    <property type="entry name" value="DNA-bd_HTH_TetR-type_CS"/>
</dbReference>
<feature type="DNA-binding region" description="H-T-H motif" evidence="2">
    <location>
        <begin position="35"/>
        <end position="54"/>
    </location>
</feature>
<comment type="caution">
    <text evidence="4">The sequence shown here is derived from an EMBL/GenBank/DDBJ whole genome shotgun (WGS) entry which is preliminary data.</text>
</comment>
<dbReference type="NCBIfam" id="NF008587">
    <property type="entry name" value="PRK11552.1"/>
    <property type="match status" value="1"/>
</dbReference>
<gene>
    <name evidence="4" type="ORF">M976_04158</name>
</gene>
<sequence>MNATPTPVTTRGEQAKKTLIAAALAQFGEYGLHATTRDIAALAGQNIAAITYYFGSKEELYMACAQSIADFITLNFKPHVERAEALLRLPQTDKSQIRQLIHTACNHMIILLTADETLNLSKFISREQLSPTPAYQLIHQQVIAPMHTHLTSLVGRYTDRSPNDTETILHTHALLGQILAFRLGRETILLRAGWSTFDSENVKKISDVVGSHIDFILQGLANQRGKTGNEK</sequence>
<dbReference type="Gene3D" id="1.10.357.10">
    <property type="entry name" value="Tetracycline Repressor, domain 2"/>
    <property type="match status" value="1"/>
</dbReference>
<dbReference type="InterPro" id="IPR050109">
    <property type="entry name" value="HTH-type_TetR-like_transc_reg"/>
</dbReference>
<dbReference type="SUPFAM" id="SSF46689">
    <property type="entry name" value="Homeodomain-like"/>
    <property type="match status" value="1"/>
</dbReference>
<evidence type="ECO:0000313" key="5">
    <source>
        <dbReference type="Proteomes" id="UP000078407"/>
    </source>
</evidence>
<reference evidence="4 5" key="1">
    <citation type="submission" date="2016-04" db="EMBL/GenBank/DDBJ databases">
        <title>ATOL: Assembling a taxonomically balanced genome-scale reconstruction of the evolutionary history of the Enterobacteriaceae.</title>
        <authorList>
            <person name="Plunkett G.III."/>
            <person name="Neeno-Eckwall E.C."/>
            <person name="Glasner J.D."/>
            <person name="Perna N.T."/>
        </authorList>
    </citation>
    <scope>NUCLEOTIDE SEQUENCE [LARGE SCALE GENOMIC DNA]</scope>
    <source>
        <strain evidence="4 5">ATCC 51602</strain>
    </source>
</reference>
<dbReference type="InterPro" id="IPR036271">
    <property type="entry name" value="Tet_transcr_reg_TetR-rel_C_sf"/>
</dbReference>
<dbReference type="RefSeq" id="WP_064548465.1">
    <property type="nucleotide sequence ID" value="NZ_LXEQ01000060.1"/>
</dbReference>
<evidence type="ECO:0000259" key="3">
    <source>
        <dbReference type="PROSITE" id="PS50977"/>
    </source>
</evidence>
<dbReference type="PROSITE" id="PS01081">
    <property type="entry name" value="HTH_TETR_1"/>
    <property type="match status" value="1"/>
</dbReference>
<dbReference type="Proteomes" id="UP000078407">
    <property type="component" value="Unassembled WGS sequence"/>
</dbReference>
<dbReference type="SUPFAM" id="SSF48498">
    <property type="entry name" value="Tetracyclin repressor-like, C-terminal domain"/>
    <property type="match status" value="1"/>
</dbReference>
<dbReference type="Gene3D" id="1.10.10.60">
    <property type="entry name" value="Homeodomain-like"/>
    <property type="match status" value="1"/>
</dbReference>
<dbReference type="InterPro" id="IPR001647">
    <property type="entry name" value="HTH_TetR"/>
</dbReference>
<organism evidence="4 5">
    <name type="scientific">Buttiauxella ferragutiae ATCC 51602</name>
    <dbReference type="NCBI Taxonomy" id="1354252"/>
    <lineage>
        <taxon>Bacteria</taxon>
        <taxon>Pseudomonadati</taxon>
        <taxon>Pseudomonadota</taxon>
        <taxon>Gammaproteobacteria</taxon>
        <taxon>Enterobacterales</taxon>
        <taxon>Enterobacteriaceae</taxon>
        <taxon>Buttiauxella</taxon>
    </lineage>
</organism>
<accession>A0ABX2W2Y0</accession>
<name>A0ABX2W2Y0_9ENTR</name>
<feature type="domain" description="HTH tetR-type" evidence="3">
    <location>
        <begin position="13"/>
        <end position="72"/>
    </location>
</feature>
<dbReference type="PRINTS" id="PR00455">
    <property type="entry name" value="HTHTETR"/>
</dbReference>
<dbReference type="Pfam" id="PF00440">
    <property type="entry name" value="TetR_N"/>
    <property type="match status" value="1"/>
</dbReference>
<dbReference type="PANTHER" id="PTHR30055">
    <property type="entry name" value="HTH-TYPE TRANSCRIPTIONAL REGULATOR RUTR"/>
    <property type="match status" value="1"/>
</dbReference>
<keyword evidence="5" id="KW-1185">Reference proteome</keyword>
<dbReference type="PANTHER" id="PTHR30055:SF146">
    <property type="entry name" value="HTH-TYPE TRANSCRIPTIONAL DUAL REGULATOR CECR"/>
    <property type="match status" value="1"/>
</dbReference>
<evidence type="ECO:0000256" key="1">
    <source>
        <dbReference type="ARBA" id="ARBA00023125"/>
    </source>
</evidence>
<dbReference type="EMBL" id="LXEQ01000060">
    <property type="protein sequence ID" value="OAT24909.1"/>
    <property type="molecule type" value="Genomic_DNA"/>
</dbReference>
<evidence type="ECO:0000313" key="4">
    <source>
        <dbReference type="EMBL" id="OAT24909.1"/>
    </source>
</evidence>
<dbReference type="PROSITE" id="PS50977">
    <property type="entry name" value="HTH_TETR_2"/>
    <property type="match status" value="1"/>
</dbReference>
<dbReference type="Pfam" id="PF09209">
    <property type="entry name" value="CecR_C"/>
    <property type="match status" value="1"/>
</dbReference>